<dbReference type="Pfam" id="PF04471">
    <property type="entry name" value="Mrr_cat"/>
    <property type="match status" value="1"/>
</dbReference>
<dbReference type="InterPro" id="IPR011335">
    <property type="entry name" value="Restrct_endonuc-II-like"/>
</dbReference>
<dbReference type="SUPFAM" id="SSF52980">
    <property type="entry name" value="Restriction endonuclease-like"/>
    <property type="match status" value="1"/>
</dbReference>
<organism evidence="2 3">
    <name type="scientific">Deinococcus antarcticus</name>
    <dbReference type="NCBI Taxonomy" id="1298767"/>
    <lineage>
        <taxon>Bacteria</taxon>
        <taxon>Thermotogati</taxon>
        <taxon>Deinococcota</taxon>
        <taxon>Deinococci</taxon>
        <taxon>Deinococcales</taxon>
        <taxon>Deinococcaceae</taxon>
        <taxon>Deinococcus</taxon>
    </lineage>
</organism>
<sequence length="403" mass="44384">MTESKSNLKSKARTPWLPTYATAQLLYPLLNGTSSAVFRQMQQAIGQQMGTPENPVDWTQPSVWIPERLTGALRDAAWAIWDGSSQRLNPRHLAGSEMLARNYGLLEFAGQNIHLTENGERFLANDAGVLRHVDDQEGLLALLGILAGLGVAQRKQILPEWMAFLRENSGTRAESVGSSKLYDRLMNLIDRGLAQRDGNKYALTELGADYLGAVEPVKVRREVNARRTMNDAITAYVQEQRGYLRKHLSEMHPTRFEHLVGELLEAMGYEDSTVTQRSGDKGIDVIATARFGITTVKEVVQVKRYNQNVQREVIDRLRGVLPLHGAIRGTLITLGGFSEGAKSVAVYVGAAPITLIDGETLMDLLIEHHLGVTPIELSAPPFAVNEEFFSTAAPTEAEEAANA</sequence>
<dbReference type="RefSeq" id="WP_380076329.1">
    <property type="nucleotide sequence ID" value="NZ_JBHRZF010000047.1"/>
</dbReference>
<keyword evidence="2" id="KW-0255">Endonuclease</keyword>
<dbReference type="EC" id="3.1.21.-" evidence="2"/>
<dbReference type="Gene3D" id="3.40.1350.10">
    <property type="match status" value="1"/>
</dbReference>
<dbReference type="GO" id="GO:0016787">
    <property type="term" value="F:hydrolase activity"/>
    <property type="evidence" value="ECO:0007669"/>
    <property type="project" value="UniProtKB-KW"/>
</dbReference>
<gene>
    <name evidence="2" type="ORF">ACFOPQ_05300</name>
</gene>
<evidence type="ECO:0000313" key="2">
    <source>
        <dbReference type="EMBL" id="MFC3860180.1"/>
    </source>
</evidence>
<accession>A0ABV8A4K3</accession>
<dbReference type="GO" id="GO:0004519">
    <property type="term" value="F:endonuclease activity"/>
    <property type="evidence" value="ECO:0007669"/>
    <property type="project" value="UniProtKB-KW"/>
</dbReference>
<dbReference type="Proteomes" id="UP001595748">
    <property type="component" value="Unassembled WGS sequence"/>
</dbReference>
<dbReference type="InterPro" id="IPR011856">
    <property type="entry name" value="tRNA_endonuc-like_dom_sf"/>
</dbReference>
<keyword evidence="3" id="KW-1185">Reference proteome</keyword>
<reference evidence="3" key="1">
    <citation type="journal article" date="2019" name="Int. J. Syst. Evol. Microbiol.">
        <title>The Global Catalogue of Microorganisms (GCM) 10K type strain sequencing project: providing services to taxonomists for standard genome sequencing and annotation.</title>
        <authorList>
            <consortium name="The Broad Institute Genomics Platform"/>
            <consortium name="The Broad Institute Genome Sequencing Center for Infectious Disease"/>
            <person name="Wu L."/>
            <person name="Ma J."/>
        </authorList>
    </citation>
    <scope>NUCLEOTIDE SEQUENCE [LARGE SCALE GENOMIC DNA]</scope>
    <source>
        <strain evidence="3">CCTCC AB 2013263</strain>
    </source>
</reference>
<proteinExistence type="predicted"/>
<keyword evidence="2" id="KW-0540">Nuclease</keyword>
<dbReference type="PANTHER" id="PTHR30015:SF7">
    <property type="entry name" value="TYPE IV METHYL-DIRECTED RESTRICTION ENZYME ECOKMRR"/>
    <property type="match status" value="1"/>
</dbReference>
<feature type="domain" description="Restriction endonuclease type IV Mrr" evidence="1">
    <location>
        <begin position="249"/>
        <end position="365"/>
    </location>
</feature>
<evidence type="ECO:0000259" key="1">
    <source>
        <dbReference type="Pfam" id="PF04471"/>
    </source>
</evidence>
<keyword evidence="2" id="KW-0378">Hydrolase</keyword>
<dbReference type="EMBL" id="JBHRZF010000047">
    <property type="protein sequence ID" value="MFC3860180.1"/>
    <property type="molecule type" value="Genomic_DNA"/>
</dbReference>
<protein>
    <submittedName>
        <fullName evidence="2">Restriction endonuclease</fullName>
        <ecNumber evidence="2">3.1.21.-</ecNumber>
    </submittedName>
</protein>
<name>A0ABV8A4K3_9DEIO</name>
<dbReference type="InterPro" id="IPR007560">
    <property type="entry name" value="Restrct_endonuc_IV_Mrr"/>
</dbReference>
<dbReference type="InterPro" id="IPR052906">
    <property type="entry name" value="Type_IV_Methyl-Rstrct_Enzyme"/>
</dbReference>
<dbReference type="PANTHER" id="PTHR30015">
    <property type="entry name" value="MRR RESTRICTION SYSTEM PROTEIN"/>
    <property type="match status" value="1"/>
</dbReference>
<comment type="caution">
    <text evidence="2">The sequence shown here is derived from an EMBL/GenBank/DDBJ whole genome shotgun (WGS) entry which is preliminary data.</text>
</comment>
<evidence type="ECO:0000313" key="3">
    <source>
        <dbReference type="Proteomes" id="UP001595748"/>
    </source>
</evidence>